<evidence type="ECO:0000313" key="2">
    <source>
        <dbReference type="EMBL" id="GMH17011.1"/>
    </source>
</evidence>
<dbReference type="EMBL" id="BSYO01000017">
    <property type="protein sequence ID" value="GMH17011.1"/>
    <property type="molecule type" value="Genomic_DNA"/>
</dbReference>
<keyword evidence="3" id="KW-1185">Reference proteome</keyword>
<sequence length="95" mass="10164">MSFAVFPPLRSLFGLSSCTSASSLAALSYNPGNFSSLPVFFFLLFASPFMAFTGNPLSGLLAGFGALESRTSSIAGICPQVAWVKVWYPNRTSRQ</sequence>
<feature type="transmembrane region" description="Helical" evidence="1">
    <location>
        <begin position="37"/>
        <end position="64"/>
    </location>
</feature>
<gene>
    <name evidence="2" type="ORF">Nepgr_018852</name>
</gene>
<dbReference type="AlphaFoldDB" id="A0AAD3XUQ7"/>
<reference evidence="2" key="1">
    <citation type="submission" date="2023-05" db="EMBL/GenBank/DDBJ databases">
        <title>Nepenthes gracilis genome sequencing.</title>
        <authorList>
            <person name="Fukushima K."/>
        </authorList>
    </citation>
    <scope>NUCLEOTIDE SEQUENCE</scope>
    <source>
        <strain evidence="2">SING2019-196</strain>
    </source>
</reference>
<keyword evidence="1" id="KW-1133">Transmembrane helix</keyword>
<evidence type="ECO:0000313" key="3">
    <source>
        <dbReference type="Proteomes" id="UP001279734"/>
    </source>
</evidence>
<keyword evidence="1" id="KW-0472">Membrane</keyword>
<evidence type="ECO:0000256" key="1">
    <source>
        <dbReference type="SAM" id="Phobius"/>
    </source>
</evidence>
<comment type="caution">
    <text evidence="2">The sequence shown here is derived from an EMBL/GenBank/DDBJ whole genome shotgun (WGS) entry which is preliminary data.</text>
</comment>
<dbReference type="Proteomes" id="UP001279734">
    <property type="component" value="Unassembled WGS sequence"/>
</dbReference>
<keyword evidence="1" id="KW-0812">Transmembrane</keyword>
<organism evidence="2 3">
    <name type="scientific">Nepenthes gracilis</name>
    <name type="common">Slender pitcher plant</name>
    <dbReference type="NCBI Taxonomy" id="150966"/>
    <lineage>
        <taxon>Eukaryota</taxon>
        <taxon>Viridiplantae</taxon>
        <taxon>Streptophyta</taxon>
        <taxon>Embryophyta</taxon>
        <taxon>Tracheophyta</taxon>
        <taxon>Spermatophyta</taxon>
        <taxon>Magnoliopsida</taxon>
        <taxon>eudicotyledons</taxon>
        <taxon>Gunneridae</taxon>
        <taxon>Pentapetalae</taxon>
        <taxon>Caryophyllales</taxon>
        <taxon>Nepenthaceae</taxon>
        <taxon>Nepenthes</taxon>
    </lineage>
</organism>
<proteinExistence type="predicted"/>
<name>A0AAD3XUQ7_NEPGR</name>
<protein>
    <submittedName>
        <fullName evidence="2">Uncharacterized protein</fullName>
    </submittedName>
</protein>
<accession>A0AAD3XUQ7</accession>